<dbReference type="RefSeq" id="WP_145082199.1">
    <property type="nucleotide sequence ID" value="NZ_DAMBUX010000001.1"/>
</dbReference>
<dbReference type="OrthoDB" id="9804751at2"/>
<dbReference type="PROSITE" id="PS51833">
    <property type="entry name" value="HDOD"/>
    <property type="match status" value="1"/>
</dbReference>
<dbReference type="PANTHER" id="PTHR33525:SF4">
    <property type="entry name" value="CYCLIC DI-GMP PHOSPHODIESTERASE CDGJ"/>
    <property type="match status" value="1"/>
</dbReference>
<organism evidence="3 4">
    <name type="scientific">Sedimentibacter saalensis</name>
    <dbReference type="NCBI Taxonomy" id="130788"/>
    <lineage>
        <taxon>Bacteria</taxon>
        <taxon>Bacillati</taxon>
        <taxon>Bacillota</taxon>
        <taxon>Tissierellia</taxon>
        <taxon>Sedimentibacter</taxon>
    </lineage>
</organism>
<dbReference type="EMBL" id="VLKH01000004">
    <property type="protein sequence ID" value="TWH80373.1"/>
    <property type="molecule type" value="Genomic_DNA"/>
</dbReference>
<evidence type="ECO:0000313" key="4">
    <source>
        <dbReference type="Proteomes" id="UP000315343"/>
    </source>
</evidence>
<dbReference type="SMART" id="SM00052">
    <property type="entry name" value="EAL"/>
    <property type="match status" value="1"/>
</dbReference>
<dbReference type="Proteomes" id="UP000315343">
    <property type="component" value="Unassembled WGS sequence"/>
</dbReference>
<dbReference type="InterPro" id="IPR035919">
    <property type="entry name" value="EAL_sf"/>
</dbReference>
<evidence type="ECO:0000313" key="3">
    <source>
        <dbReference type="EMBL" id="TWH80373.1"/>
    </source>
</evidence>
<dbReference type="InterPro" id="IPR052340">
    <property type="entry name" value="RNase_Y/CdgJ"/>
</dbReference>
<dbReference type="InterPro" id="IPR014408">
    <property type="entry name" value="dGMP_Pdiesterase_EAL/HD-GYP"/>
</dbReference>
<evidence type="ECO:0000259" key="2">
    <source>
        <dbReference type="PROSITE" id="PS51833"/>
    </source>
</evidence>
<dbReference type="Pfam" id="PF00563">
    <property type="entry name" value="EAL"/>
    <property type="match status" value="1"/>
</dbReference>
<dbReference type="SUPFAM" id="SSF141868">
    <property type="entry name" value="EAL domain-like"/>
    <property type="match status" value="1"/>
</dbReference>
<dbReference type="SUPFAM" id="SSF109604">
    <property type="entry name" value="HD-domain/PDEase-like"/>
    <property type="match status" value="1"/>
</dbReference>
<feature type="domain" description="HDOD" evidence="2">
    <location>
        <begin position="198"/>
        <end position="385"/>
    </location>
</feature>
<protein>
    <submittedName>
        <fullName evidence="3">EAL and modified HD-GYP domain-containing signal transduction protein</fullName>
    </submittedName>
</protein>
<dbReference type="Pfam" id="PF08668">
    <property type="entry name" value="HDOD"/>
    <property type="match status" value="1"/>
</dbReference>
<name>A0A562JBD0_9FIRM</name>
<feature type="domain" description="EAL" evidence="1">
    <location>
        <begin position="1"/>
        <end position="204"/>
    </location>
</feature>
<dbReference type="PIRSF" id="PIRSF003180">
    <property type="entry name" value="DiGMPpdiest_YuxH"/>
    <property type="match status" value="1"/>
</dbReference>
<dbReference type="InterPro" id="IPR013976">
    <property type="entry name" value="HDOD"/>
</dbReference>
<dbReference type="InterPro" id="IPR001633">
    <property type="entry name" value="EAL_dom"/>
</dbReference>
<evidence type="ECO:0000259" key="1">
    <source>
        <dbReference type="PROSITE" id="PS50883"/>
    </source>
</evidence>
<keyword evidence="4" id="KW-1185">Reference proteome</keyword>
<dbReference type="PANTHER" id="PTHR33525">
    <property type="match status" value="1"/>
</dbReference>
<proteinExistence type="predicted"/>
<gene>
    <name evidence="3" type="ORF">LY60_01634</name>
</gene>
<dbReference type="Gene3D" id="1.10.3210.10">
    <property type="entry name" value="Hypothetical protein af1432"/>
    <property type="match status" value="1"/>
</dbReference>
<sequence>MDVYVARQPIFDSNMNVIGYELLYRGSINNFTERTDDNKITAELISNAFLTMDIHELTDETKAFINFSEKLLIEEIPLLLPADSVVVEVLENVEINENVIHACKKLREKGYTIALGDFVISKESYLPLMEIAHIVKIEFSAVNYLKQRQLIKQYKNKIKFIADKVETREEYQLAVDMGYDYFQGYFFSKPVIIKGKEIDSLNINLIKIMSLLNNNEPDYQQITEIIESDLGLSYRLLKLANSAFFGSRNKILSIKQALVQLGILEIRKWIYVMMLKDIQIIENKELIKTCFIRAKFMELLATETGMDDKRLEYFMTGMFSSIDVLLNKDMNIIVDEISLTDDVKDALLGADNEIRNVLDMVINFELLKWKSFGVNKKALGITQEKFMSLYTKALMWVRKLSY</sequence>
<dbReference type="PROSITE" id="PS50883">
    <property type="entry name" value="EAL"/>
    <property type="match status" value="1"/>
</dbReference>
<dbReference type="AlphaFoldDB" id="A0A562JBD0"/>
<accession>A0A562JBD0</accession>
<reference evidence="3 4" key="1">
    <citation type="submission" date="2019-07" db="EMBL/GenBank/DDBJ databases">
        <title>Genomic Encyclopedia of Type Strains, Phase I: the one thousand microbial genomes (KMG-I) project.</title>
        <authorList>
            <person name="Kyrpides N."/>
        </authorList>
    </citation>
    <scope>NUCLEOTIDE SEQUENCE [LARGE SCALE GENOMIC DNA]</scope>
    <source>
        <strain evidence="3 4">DSM 13558</strain>
    </source>
</reference>
<comment type="caution">
    <text evidence="3">The sequence shown here is derived from an EMBL/GenBank/DDBJ whole genome shotgun (WGS) entry which is preliminary data.</text>
</comment>
<dbReference type="Gene3D" id="3.20.20.450">
    <property type="entry name" value="EAL domain"/>
    <property type="match status" value="1"/>
</dbReference>